<dbReference type="InterPro" id="IPR010497">
    <property type="entry name" value="Epoxide_hydro_N"/>
</dbReference>
<sequence length="275" mass="30882">MSQPFSTLPATARIPPKPFTVAIPKEKLADMETLIRLSKLAPDTYENSQSDMRYGVTTSWLVSMRDQWLKSYNWKTTEDRINSFPQWTAEVERLNIHFVGLFSEKPDAIPILLIHGWPGSFLEFLPILDMFRQEYTPSTLPYHLIVPSLPGYTFSSGPPLDRNFTTSDIARVLDQLMKDLGFESGYVAQGGDIGSRVARSLAVDHESCKAVHLNVCFMGRPEGILDDSLEASERDGIKRMEEFRMMGSGYAIEHGTRPSTIGHVLASNPVALLAW</sequence>
<evidence type="ECO:0000313" key="4">
    <source>
        <dbReference type="EMBL" id="OKO97439.1"/>
    </source>
</evidence>
<evidence type="ECO:0000256" key="1">
    <source>
        <dbReference type="ARBA" id="ARBA00010088"/>
    </source>
</evidence>
<dbReference type="GO" id="GO:0017000">
    <property type="term" value="P:antibiotic biosynthetic process"/>
    <property type="evidence" value="ECO:0007669"/>
    <property type="project" value="UniProtKB-ARBA"/>
</dbReference>
<accession>A0A1Q5TB12</accession>
<keyword evidence="2" id="KW-0378">Hydrolase</keyword>
<dbReference type="SUPFAM" id="SSF53474">
    <property type="entry name" value="alpha/beta-Hydrolases"/>
    <property type="match status" value="1"/>
</dbReference>
<comment type="similarity">
    <text evidence="1">Belongs to the peptidase S33 family.</text>
</comment>
<dbReference type="STRING" id="1316194.A0A1Q5TB12"/>
<name>A0A1Q5TB12_9EURO</name>
<dbReference type="GO" id="GO:0072330">
    <property type="term" value="P:monocarboxylic acid biosynthetic process"/>
    <property type="evidence" value="ECO:0007669"/>
    <property type="project" value="UniProtKB-ARBA"/>
</dbReference>
<gene>
    <name evidence="4" type="ORF">PENSUB_10233</name>
</gene>
<dbReference type="Proteomes" id="UP000186955">
    <property type="component" value="Unassembled WGS sequence"/>
</dbReference>
<evidence type="ECO:0000259" key="3">
    <source>
        <dbReference type="Pfam" id="PF06441"/>
    </source>
</evidence>
<dbReference type="GO" id="GO:0097176">
    <property type="term" value="P:epoxide metabolic process"/>
    <property type="evidence" value="ECO:0007669"/>
    <property type="project" value="TreeGrafter"/>
</dbReference>
<proteinExistence type="inferred from homology"/>
<dbReference type="InterPro" id="IPR029058">
    <property type="entry name" value="AB_hydrolase_fold"/>
</dbReference>
<dbReference type="GO" id="GO:0004301">
    <property type="term" value="F:epoxide hydrolase activity"/>
    <property type="evidence" value="ECO:0007669"/>
    <property type="project" value="TreeGrafter"/>
</dbReference>
<feature type="domain" description="Epoxide hydrolase N-terminal" evidence="3">
    <location>
        <begin position="16"/>
        <end position="124"/>
    </location>
</feature>
<organism evidence="4 5">
    <name type="scientific">Penicillium subrubescens</name>
    <dbReference type="NCBI Taxonomy" id="1316194"/>
    <lineage>
        <taxon>Eukaryota</taxon>
        <taxon>Fungi</taxon>
        <taxon>Dikarya</taxon>
        <taxon>Ascomycota</taxon>
        <taxon>Pezizomycotina</taxon>
        <taxon>Eurotiomycetes</taxon>
        <taxon>Eurotiomycetidae</taxon>
        <taxon>Eurotiales</taxon>
        <taxon>Aspergillaceae</taxon>
        <taxon>Penicillium</taxon>
    </lineage>
</organism>
<dbReference type="PANTHER" id="PTHR21661">
    <property type="entry name" value="EPOXIDE HYDROLASE 1-RELATED"/>
    <property type="match status" value="1"/>
</dbReference>
<dbReference type="AlphaFoldDB" id="A0A1Q5TB12"/>
<dbReference type="PANTHER" id="PTHR21661:SF39">
    <property type="entry name" value="HYDROLASE, PUTATIVE (AFU_ORTHOLOGUE AFUA_3G08960)-RELATED"/>
    <property type="match status" value="1"/>
</dbReference>
<reference evidence="4 5" key="1">
    <citation type="submission" date="2016-10" db="EMBL/GenBank/DDBJ databases">
        <title>Genome sequence of the ascomycete fungus Penicillium subrubescens.</title>
        <authorList>
            <person name="De Vries R.P."/>
            <person name="Peng M."/>
            <person name="Dilokpimol A."/>
            <person name="Hilden K."/>
            <person name="Makela M.R."/>
            <person name="Grigoriev I."/>
            <person name="Riley R."/>
            <person name="Granchi Z."/>
        </authorList>
    </citation>
    <scope>NUCLEOTIDE SEQUENCE [LARGE SCALE GENOMIC DNA]</scope>
    <source>
        <strain evidence="4 5">CBS 132785</strain>
    </source>
</reference>
<dbReference type="Pfam" id="PF06441">
    <property type="entry name" value="EHN"/>
    <property type="match status" value="1"/>
</dbReference>
<protein>
    <recommendedName>
        <fullName evidence="3">Epoxide hydrolase N-terminal domain-containing protein</fullName>
    </recommendedName>
</protein>
<keyword evidence="5" id="KW-1185">Reference proteome</keyword>
<dbReference type="Gene3D" id="3.40.50.1820">
    <property type="entry name" value="alpha/beta hydrolase"/>
    <property type="match status" value="1"/>
</dbReference>
<dbReference type="EMBL" id="MNBE01000695">
    <property type="protein sequence ID" value="OKO97439.1"/>
    <property type="molecule type" value="Genomic_DNA"/>
</dbReference>
<evidence type="ECO:0000256" key="2">
    <source>
        <dbReference type="ARBA" id="ARBA00022801"/>
    </source>
</evidence>
<evidence type="ECO:0000313" key="5">
    <source>
        <dbReference type="Proteomes" id="UP000186955"/>
    </source>
</evidence>
<comment type="caution">
    <text evidence="4">The sequence shown here is derived from an EMBL/GenBank/DDBJ whole genome shotgun (WGS) entry which is preliminary data.</text>
</comment>